<evidence type="ECO:0000313" key="2">
    <source>
        <dbReference type="Proteomes" id="UP000594261"/>
    </source>
</evidence>
<protein>
    <submittedName>
        <fullName evidence="1">Uncharacterized protein</fullName>
    </submittedName>
</protein>
<reference evidence="1" key="2">
    <citation type="submission" date="2021-01" db="UniProtKB">
        <authorList>
            <consortium name="EnsemblPlants"/>
        </authorList>
    </citation>
    <scope>IDENTIFICATION</scope>
</reference>
<dbReference type="AlphaFoldDB" id="A0A7N2KNI7"/>
<dbReference type="EMBL" id="LRBV02000001">
    <property type="status" value="NOT_ANNOTATED_CDS"/>
    <property type="molecule type" value="Genomic_DNA"/>
</dbReference>
<name>A0A7N2KNI7_QUELO</name>
<dbReference type="InParanoid" id="A0A7N2KNI7"/>
<accession>A0A7N2KNI7</accession>
<reference evidence="1 2" key="1">
    <citation type="journal article" date="2016" name="G3 (Bethesda)">
        <title>First Draft Assembly and Annotation of the Genome of a California Endemic Oak Quercus lobata Nee (Fagaceae).</title>
        <authorList>
            <person name="Sork V.L."/>
            <person name="Fitz-Gibbon S.T."/>
            <person name="Puiu D."/>
            <person name="Crepeau M."/>
            <person name="Gugger P.F."/>
            <person name="Sherman R."/>
            <person name="Stevens K."/>
            <person name="Langley C.H."/>
            <person name="Pellegrini M."/>
            <person name="Salzberg S.L."/>
        </authorList>
    </citation>
    <scope>NUCLEOTIDE SEQUENCE [LARGE SCALE GENOMIC DNA]</scope>
    <source>
        <strain evidence="1 2">cv. SW786</strain>
    </source>
</reference>
<evidence type="ECO:0000313" key="1">
    <source>
        <dbReference type="EnsemblPlants" id="QL01p024805:mrna"/>
    </source>
</evidence>
<dbReference type="EnsemblPlants" id="QL01p024805:mrna">
    <property type="protein sequence ID" value="QL01p024805:mrna"/>
    <property type="gene ID" value="QL01p024805"/>
</dbReference>
<proteinExistence type="predicted"/>
<organism evidence="1 2">
    <name type="scientific">Quercus lobata</name>
    <name type="common">Valley oak</name>
    <dbReference type="NCBI Taxonomy" id="97700"/>
    <lineage>
        <taxon>Eukaryota</taxon>
        <taxon>Viridiplantae</taxon>
        <taxon>Streptophyta</taxon>
        <taxon>Embryophyta</taxon>
        <taxon>Tracheophyta</taxon>
        <taxon>Spermatophyta</taxon>
        <taxon>Magnoliopsida</taxon>
        <taxon>eudicotyledons</taxon>
        <taxon>Gunneridae</taxon>
        <taxon>Pentapetalae</taxon>
        <taxon>rosids</taxon>
        <taxon>fabids</taxon>
        <taxon>Fagales</taxon>
        <taxon>Fagaceae</taxon>
        <taxon>Quercus</taxon>
    </lineage>
</organism>
<keyword evidence="2" id="KW-1185">Reference proteome</keyword>
<sequence>MEPLATRYPIGDSVTMASHFPFASTFTHPNHSCTLCSDGLIPGGLVFDHVMEVWDPPDTINLGMMCSARVTSRSHCTEFTSLGMEGFGKTTISDIEGPSQFTSIQLGERLPYMVVQRVMQDNQQRWGFTTGSVLGMVQIPFFVPKEGPST</sequence>
<dbReference type="Proteomes" id="UP000594261">
    <property type="component" value="Chromosome 1"/>
</dbReference>
<dbReference type="Gramene" id="QL01p024805:mrna">
    <property type="protein sequence ID" value="QL01p024805:mrna"/>
    <property type="gene ID" value="QL01p024805"/>
</dbReference>